<dbReference type="AlphaFoldDB" id="A0A8B7MZZ6"/>
<dbReference type="GO" id="GO:0008276">
    <property type="term" value="F:protein methyltransferase activity"/>
    <property type="evidence" value="ECO:0007669"/>
    <property type="project" value="UniProtKB-ARBA"/>
</dbReference>
<evidence type="ECO:0000259" key="11">
    <source>
        <dbReference type="PROSITE" id="PS50157"/>
    </source>
</evidence>
<feature type="compositionally biased region" description="Basic and acidic residues" evidence="10">
    <location>
        <begin position="473"/>
        <end position="484"/>
    </location>
</feature>
<sequence length="936" mass="104102">MHEENLQYSKKNPKKRDVSEANSSDMISYSVCAKDEILKKKFNGFNELNCGISRKRGEKFFSSIHSIPDDVNLNQDIFDEAPALPKYLDTSPEKKVDLVTPVCGTSTPTNLINFSSEFVDYDVHPIQNSDVVNHSCTTPAMCVRDESIASEKKYLEISTEKCNSSSISPLSVTFNSSNSFLSTPIETVPSQQDVGDSVSFPRNHDHEAIPTVLLITSNTKAITTSDVMTLSGPQASLQPQCSTSHDEPIIYFPVSKPQCSTSHNNEPINHSNTLESQCSTSRDEHIIYFPVSKPQCSTSHNNEPNNHSNALESQCSTSHDEHIKFSKASEPQCLTTYGQPVTYSTAGASVTNTLVYYSAAHQPQEQSTDHKHPAPKGSSLTDSSVFCSNGNSDFLLASSSNKNVNVEDKLSTTSLVGSYIETLEAIQPSIDCISNTPIKTSTTLDASNARTEICSDMGILPRPREMNSQITNDKPHAQKSEAAMRPRLNSSHPRRRAAAGDLWCSECEKSVSGACTRHEVHSVTDRTVQSRAWESLPSSYLTIRKIGFTTSECYGVFCKRRLQLHTLFGPLQGIARDHAPDKSSGAADNTLILAEINGVSIKDQQDNEQRDTKQLIWPFTDATNQLKFLDTSDLEHSNWMQFVRPAESVSAANCRVVERHPGHIFFITTTELPPHTELRVAYSEQYAERYNLPLTGPLAPNLLDEGTELGWPCYECDERFASSAELQQHLACHDEMSCSNKKKPKGKRGRKMKKAITLSDLTAVKVDHPMTATSVRSSGAITSSSLHFSSLNSDSLLDHTDSGSQLRCLICKKVFTNHQVFTLHRLTHGQLQQQQQLLLQQHEACRSCPQCGEEHVNLQRLLQHIDSHALPIPPRTVATKRARSQSSKRSETVQQTTNGLDRPSDTTTTRFETHFPNYSSCDIAQIRRYVRSYFFR</sequence>
<dbReference type="PROSITE" id="PS50280">
    <property type="entry name" value="SET"/>
    <property type="match status" value="1"/>
</dbReference>
<feature type="domain" description="C2H2-type" evidence="11">
    <location>
        <begin position="711"/>
        <end position="733"/>
    </location>
</feature>
<feature type="region of interest" description="Disordered" evidence="10">
    <location>
        <begin position="361"/>
        <end position="382"/>
    </location>
</feature>
<keyword evidence="6" id="KW-0805">Transcription regulation</keyword>
<proteinExistence type="predicted"/>
<dbReference type="GO" id="GO:0008757">
    <property type="term" value="F:S-adenosylmethionine-dependent methyltransferase activity"/>
    <property type="evidence" value="ECO:0007669"/>
    <property type="project" value="UniProtKB-ARBA"/>
</dbReference>
<accession>A0A8B7MZZ6</accession>
<evidence type="ECO:0000256" key="5">
    <source>
        <dbReference type="ARBA" id="ARBA00022833"/>
    </source>
</evidence>
<dbReference type="GeneID" id="108664951"/>
<evidence type="ECO:0000256" key="8">
    <source>
        <dbReference type="ARBA" id="ARBA00023242"/>
    </source>
</evidence>
<feature type="region of interest" description="Disordered" evidence="10">
    <location>
        <begin position="876"/>
        <end position="911"/>
    </location>
</feature>
<feature type="region of interest" description="Disordered" evidence="10">
    <location>
        <begin position="296"/>
        <end position="315"/>
    </location>
</feature>
<feature type="domain" description="SET" evidence="12">
    <location>
        <begin position="531"/>
        <end position="683"/>
    </location>
</feature>
<dbReference type="SMART" id="SM00355">
    <property type="entry name" value="ZnF_C2H2"/>
    <property type="match status" value="3"/>
</dbReference>
<keyword evidence="8" id="KW-0539">Nucleus</keyword>
<dbReference type="PROSITE" id="PS50157">
    <property type="entry name" value="ZINC_FINGER_C2H2_2"/>
    <property type="match status" value="1"/>
</dbReference>
<keyword evidence="13" id="KW-1185">Reference proteome</keyword>
<dbReference type="Gene3D" id="3.30.160.60">
    <property type="entry name" value="Classic Zinc Finger"/>
    <property type="match status" value="1"/>
</dbReference>
<evidence type="ECO:0000256" key="3">
    <source>
        <dbReference type="ARBA" id="ARBA00022737"/>
    </source>
</evidence>
<dbReference type="GO" id="GO:0008270">
    <property type="term" value="F:zinc ion binding"/>
    <property type="evidence" value="ECO:0007669"/>
    <property type="project" value="UniProtKB-KW"/>
</dbReference>
<keyword evidence="3" id="KW-0677">Repeat</keyword>
<comment type="subcellular location">
    <subcellularLocation>
        <location evidence="1">Nucleus</location>
    </subcellularLocation>
</comment>
<evidence type="ECO:0000256" key="1">
    <source>
        <dbReference type="ARBA" id="ARBA00004123"/>
    </source>
</evidence>
<dbReference type="Pfam" id="PF21549">
    <property type="entry name" value="PRDM2_PR"/>
    <property type="match status" value="1"/>
</dbReference>
<dbReference type="PROSITE" id="PS00028">
    <property type="entry name" value="ZINC_FINGER_C2H2_1"/>
    <property type="match status" value="2"/>
</dbReference>
<dbReference type="GO" id="GO:0010468">
    <property type="term" value="P:regulation of gene expression"/>
    <property type="evidence" value="ECO:0007669"/>
    <property type="project" value="TreeGrafter"/>
</dbReference>
<dbReference type="GO" id="GO:0008170">
    <property type="term" value="F:N-methyltransferase activity"/>
    <property type="evidence" value="ECO:0007669"/>
    <property type="project" value="UniProtKB-ARBA"/>
</dbReference>
<gene>
    <name evidence="14" type="primary">LOC108664951</name>
</gene>
<dbReference type="InterPro" id="IPR046341">
    <property type="entry name" value="SET_dom_sf"/>
</dbReference>
<dbReference type="InterPro" id="IPR001214">
    <property type="entry name" value="SET_dom"/>
</dbReference>
<dbReference type="KEGG" id="hazt:108664951"/>
<keyword evidence="5" id="KW-0862">Zinc</keyword>
<evidence type="ECO:0000313" key="13">
    <source>
        <dbReference type="Proteomes" id="UP000694843"/>
    </source>
</evidence>
<evidence type="ECO:0000259" key="12">
    <source>
        <dbReference type="PROSITE" id="PS50280"/>
    </source>
</evidence>
<dbReference type="Gene3D" id="2.170.270.10">
    <property type="entry name" value="SET domain"/>
    <property type="match status" value="1"/>
</dbReference>
<dbReference type="GO" id="GO:0005634">
    <property type="term" value="C:nucleus"/>
    <property type="evidence" value="ECO:0007669"/>
    <property type="project" value="UniProtKB-SubCell"/>
</dbReference>
<name>A0A8B7MZZ6_HYAAZ</name>
<evidence type="ECO:0000256" key="2">
    <source>
        <dbReference type="ARBA" id="ARBA00022723"/>
    </source>
</evidence>
<dbReference type="InterPro" id="IPR013087">
    <property type="entry name" value="Znf_C2H2_type"/>
</dbReference>
<dbReference type="PANTHER" id="PTHR16515:SF49">
    <property type="entry name" value="GASTRULA ZINC FINGER PROTEIN XLCGF49.1-LIKE-RELATED"/>
    <property type="match status" value="1"/>
</dbReference>
<keyword evidence="4 9" id="KW-0863">Zinc-finger</keyword>
<evidence type="ECO:0000256" key="7">
    <source>
        <dbReference type="ARBA" id="ARBA00023163"/>
    </source>
</evidence>
<evidence type="ECO:0000256" key="4">
    <source>
        <dbReference type="ARBA" id="ARBA00022771"/>
    </source>
</evidence>
<feature type="region of interest" description="Disordered" evidence="10">
    <location>
        <begin position="1"/>
        <end position="20"/>
    </location>
</feature>
<reference evidence="14" key="1">
    <citation type="submission" date="2025-08" db="UniProtKB">
        <authorList>
            <consortium name="RefSeq"/>
        </authorList>
    </citation>
    <scope>IDENTIFICATION</scope>
    <source>
        <tissue evidence="14">Whole organism</tissue>
    </source>
</reference>
<dbReference type="PANTHER" id="PTHR16515">
    <property type="entry name" value="PR DOMAIN ZINC FINGER PROTEIN"/>
    <property type="match status" value="1"/>
</dbReference>
<evidence type="ECO:0000313" key="14">
    <source>
        <dbReference type="RefSeq" id="XP_018007136.1"/>
    </source>
</evidence>
<feature type="region of interest" description="Disordered" evidence="10">
    <location>
        <begin position="469"/>
        <end position="492"/>
    </location>
</feature>
<evidence type="ECO:0000256" key="10">
    <source>
        <dbReference type="SAM" id="MobiDB-lite"/>
    </source>
</evidence>
<keyword evidence="2" id="KW-0479">Metal-binding</keyword>
<dbReference type="RefSeq" id="XP_018007136.1">
    <property type="nucleotide sequence ID" value="XM_018151647.1"/>
</dbReference>
<evidence type="ECO:0000256" key="9">
    <source>
        <dbReference type="PROSITE-ProRule" id="PRU00042"/>
    </source>
</evidence>
<organism evidence="13 14">
    <name type="scientific">Hyalella azteca</name>
    <name type="common">Amphipod</name>
    <dbReference type="NCBI Taxonomy" id="294128"/>
    <lineage>
        <taxon>Eukaryota</taxon>
        <taxon>Metazoa</taxon>
        <taxon>Ecdysozoa</taxon>
        <taxon>Arthropoda</taxon>
        <taxon>Crustacea</taxon>
        <taxon>Multicrustacea</taxon>
        <taxon>Malacostraca</taxon>
        <taxon>Eumalacostraca</taxon>
        <taxon>Peracarida</taxon>
        <taxon>Amphipoda</taxon>
        <taxon>Senticaudata</taxon>
        <taxon>Talitrida</taxon>
        <taxon>Talitroidea</taxon>
        <taxon>Hyalellidae</taxon>
        <taxon>Hyalella</taxon>
    </lineage>
</organism>
<keyword evidence="7" id="KW-0804">Transcription</keyword>
<feature type="compositionally biased region" description="Polar residues" evidence="10">
    <location>
        <begin position="884"/>
        <end position="911"/>
    </location>
</feature>
<feature type="compositionally biased region" description="Polar residues" evidence="10">
    <location>
        <begin position="1"/>
        <end position="10"/>
    </location>
</feature>
<protein>
    <submittedName>
        <fullName evidence="14">Uncharacterized protein LOC108664951</fullName>
    </submittedName>
</protein>
<dbReference type="Proteomes" id="UP000694843">
    <property type="component" value="Unplaced"/>
</dbReference>
<evidence type="ECO:0000256" key="6">
    <source>
        <dbReference type="ARBA" id="ARBA00023015"/>
    </source>
</evidence>
<dbReference type="InterPro" id="IPR050331">
    <property type="entry name" value="Zinc_finger"/>
</dbReference>
<dbReference type="OrthoDB" id="3535323at2759"/>